<evidence type="ECO:0000256" key="6">
    <source>
        <dbReference type="ARBA" id="ARBA00022842"/>
    </source>
</evidence>
<dbReference type="PANTHER" id="PTHR11649:SF13">
    <property type="entry name" value="ENGB-TYPE G DOMAIN-CONTAINING PROTEIN"/>
    <property type="match status" value="1"/>
</dbReference>
<dbReference type="CDD" id="cd01876">
    <property type="entry name" value="YihA_EngB"/>
    <property type="match status" value="1"/>
</dbReference>
<dbReference type="AlphaFoldDB" id="A0A1M6YPZ7"/>
<evidence type="ECO:0000256" key="8">
    <source>
        <dbReference type="ARBA" id="ARBA00023210"/>
    </source>
</evidence>
<reference evidence="13" key="1">
    <citation type="submission" date="2016-11" db="EMBL/GenBank/DDBJ databases">
        <authorList>
            <person name="Varghese N."/>
            <person name="Submissions S."/>
        </authorList>
    </citation>
    <scope>NUCLEOTIDE SEQUENCE [LARGE SCALE GENOMIC DNA]</scope>
    <source>
        <strain evidence="13">UWOS</strain>
    </source>
</reference>
<evidence type="ECO:0000256" key="9">
    <source>
        <dbReference type="ARBA" id="ARBA00023306"/>
    </source>
</evidence>
<dbReference type="NCBIfam" id="TIGR03598">
    <property type="entry name" value="GTPase_YsxC"/>
    <property type="match status" value="1"/>
</dbReference>
<sequence length="195" mass="21580">MMVEAEFIMAATKPSQFPSDGLPQIAFLGRSNVGKSSLLNALSGKKKLVRISSKPGKTKEINFFKINQAFYLVDLPGVGFAGVNFEKVREMEVGIRSYVENAKELRGIIYLIDSKIGPQPIDVEVIENIRSLGCPVLPVMSKCDKANQSEQAKTRNAISRIFGKDVRPVRISVLRKIGLDEIWQEILSSVAVEVK</sequence>
<evidence type="ECO:0000256" key="7">
    <source>
        <dbReference type="ARBA" id="ARBA00023134"/>
    </source>
</evidence>
<dbReference type="InterPro" id="IPR006073">
    <property type="entry name" value="GTP-bd"/>
</dbReference>
<evidence type="ECO:0000256" key="10">
    <source>
        <dbReference type="HAMAP-Rule" id="MF_00321"/>
    </source>
</evidence>
<keyword evidence="5 10" id="KW-0547">Nucleotide-binding</keyword>
<keyword evidence="8 10" id="KW-0717">Septation</keyword>
<keyword evidence="3 10" id="KW-0132">Cell division</keyword>
<evidence type="ECO:0000256" key="5">
    <source>
        <dbReference type="ARBA" id="ARBA00022741"/>
    </source>
</evidence>
<evidence type="ECO:0000256" key="4">
    <source>
        <dbReference type="ARBA" id="ARBA00022723"/>
    </source>
</evidence>
<gene>
    <name evidence="10" type="primary">engB</name>
    <name evidence="12" type="ORF">SAMN05720469_14615</name>
</gene>
<evidence type="ECO:0000313" key="13">
    <source>
        <dbReference type="Proteomes" id="UP000184275"/>
    </source>
</evidence>
<dbReference type="InterPro" id="IPR027417">
    <property type="entry name" value="P-loop_NTPase"/>
</dbReference>
<feature type="domain" description="EngB-type G" evidence="11">
    <location>
        <begin position="21"/>
        <end position="192"/>
    </location>
</feature>
<dbReference type="GO" id="GO:0000917">
    <property type="term" value="P:division septum assembly"/>
    <property type="evidence" value="ECO:0007669"/>
    <property type="project" value="UniProtKB-KW"/>
</dbReference>
<dbReference type="Proteomes" id="UP000184275">
    <property type="component" value="Unassembled WGS sequence"/>
</dbReference>
<keyword evidence="4" id="KW-0479">Metal-binding</keyword>
<evidence type="ECO:0000313" key="12">
    <source>
        <dbReference type="EMBL" id="SHL20287.1"/>
    </source>
</evidence>
<evidence type="ECO:0000259" key="11">
    <source>
        <dbReference type="PROSITE" id="PS51706"/>
    </source>
</evidence>
<dbReference type="PROSITE" id="PS51706">
    <property type="entry name" value="G_ENGB"/>
    <property type="match status" value="1"/>
</dbReference>
<keyword evidence="6" id="KW-0460">Magnesium</keyword>
<comment type="function">
    <text evidence="10">Necessary for normal cell division and for the maintenance of normal septation.</text>
</comment>
<dbReference type="NCBIfam" id="TIGR00231">
    <property type="entry name" value="small_GTP"/>
    <property type="match status" value="1"/>
</dbReference>
<dbReference type="EMBL" id="FRAW01000046">
    <property type="protein sequence ID" value="SHL20287.1"/>
    <property type="molecule type" value="Genomic_DNA"/>
</dbReference>
<dbReference type="HAMAP" id="MF_00321">
    <property type="entry name" value="GTPase_EngB"/>
    <property type="match status" value="1"/>
</dbReference>
<keyword evidence="13" id="KW-1185">Reference proteome</keyword>
<dbReference type="SUPFAM" id="SSF52540">
    <property type="entry name" value="P-loop containing nucleoside triphosphate hydrolases"/>
    <property type="match status" value="1"/>
</dbReference>
<accession>A0A1M6YPZ7</accession>
<dbReference type="Gene3D" id="3.40.50.300">
    <property type="entry name" value="P-loop containing nucleotide triphosphate hydrolases"/>
    <property type="match status" value="1"/>
</dbReference>
<evidence type="ECO:0000256" key="1">
    <source>
        <dbReference type="ARBA" id="ARBA00001946"/>
    </source>
</evidence>
<evidence type="ECO:0000256" key="3">
    <source>
        <dbReference type="ARBA" id="ARBA00022618"/>
    </source>
</evidence>
<dbReference type="GO" id="GO:0046872">
    <property type="term" value="F:metal ion binding"/>
    <property type="evidence" value="ECO:0007669"/>
    <property type="project" value="UniProtKB-KW"/>
</dbReference>
<protein>
    <recommendedName>
        <fullName evidence="10">Probable GTP-binding protein EngB</fullName>
    </recommendedName>
</protein>
<name>A0A1M6YPZ7_9BACT</name>
<proteinExistence type="inferred from homology"/>
<dbReference type="Pfam" id="PF01926">
    <property type="entry name" value="MMR_HSR1"/>
    <property type="match status" value="1"/>
</dbReference>
<dbReference type="InterPro" id="IPR005225">
    <property type="entry name" value="Small_GTP-bd"/>
</dbReference>
<keyword evidence="9 10" id="KW-0131">Cell cycle</keyword>
<comment type="cofactor">
    <cofactor evidence="1">
        <name>Mg(2+)</name>
        <dbReference type="ChEBI" id="CHEBI:18420"/>
    </cofactor>
</comment>
<dbReference type="PANTHER" id="PTHR11649">
    <property type="entry name" value="MSS1/TRME-RELATED GTP-BINDING PROTEIN"/>
    <property type="match status" value="1"/>
</dbReference>
<keyword evidence="7 10" id="KW-0342">GTP-binding</keyword>
<evidence type="ECO:0000256" key="2">
    <source>
        <dbReference type="ARBA" id="ARBA00009638"/>
    </source>
</evidence>
<dbReference type="InterPro" id="IPR030393">
    <property type="entry name" value="G_ENGB_dom"/>
</dbReference>
<comment type="similarity">
    <text evidence="2 10">Belongs to the TRAFAC class TrmE-Era-EngA-EngB-Septin-like GTPase superfamily. EngB GTPase family.</text>
</comment>
<organism evidence="12 13">
    <name type="scientific">Fibrobacter intestinalis</name>
    <dbReference type="NCBI Taxonomy" id="28122"/>
    <lineage>
        <taxon>Bacteria</taxon>
        <taxon>Pseudomonadati</taxon>
        <taxon>Fibrobacterota</taxon>
        <taxon>Fibrobacteria</taxon>
        <taxon>Fibrobacterales</taxon>
        <taxon>Fibrobacteraceae</taxon>
        <taxon>Fibrobacter</taxon>
    </lineage>
</organism>
<dbReference type="GO" id="GO:0005525">
    <property type="term" value="F:GTP binding"/>
    <property type="evidence" value="ECO:0007669"/>
    <property type="project" value="UniProtKB-UniRule"/>
</dbReference>
<dbReference type="InterPro" id="IPR019987">
    <property type="entry name" value="GTP-bd_ribosome_bio_YsxC"/>
</dbReference>